<evidence type="ECO:0000313" key="2">
    <source>
        <dbReference type="Proteomes" id="UP000031937"/>
    </source>
</evidence>
<dbReference type="SUPFAM" id="SSF56317">
    <property type="entry name" value="Carbon-nitrogen hydrolase"/>
    <property type="match status" value="1"/>
</dbReference>
<dbReference type="AlphaFoldDB" id="A0AB34R4M0"/>
<accession>A0AB34R4M0</accession>
<dbReference type="InterPro" id="IPR036526">
    <property type="entry name" value="C-N_Hydrolase_sf"/>
</dbReference>
<dbReference type="Proteomes" id="UP000031937">
    <property type="component" value="Unassembled WGS sequence"/>
</dbReference>
<reference evidence="1 2" key="1">
    <citation type="submission" date="2014-07" db="EMBL/GenBank/DDBJ databases">
        <title>Porphyromonadaceae bacterium OUH 334697 = ATCC BAA-2682 = DSM 28341 draft genome.</title>
        <authorList>
            <person name="Sydenham T.V."/>
            <person name="Hasman H."/>
            <person name="Justesen U.S."/>
        </authorList>
    </citation>
    <scope>NUCLEOTIDE SEQUENCE [LARGE SCALE GENOMIC DNA]</scope>
    <source>
        <strain evidence="1 2">OUH 334697</strain>
    </source>
</reference>
<evidence type="ECO:0000313" key="1">
    <source>
        <dbReference type="EMBL" id="KIO46823.1"/>
    </source>
</evidence>
<protein>
    <recommendedName>
        <fullName evidence="3">Reverse transcriptase domain-containing protein</fullName>
    </recommendedName>
</protein>
<comment type="caution">
    <text evidence="1">The sequence shown here is derived from an EMBL/GenBank/DDBJ whole genome shotgun (WGS) entry which is preliminary data.</text>
</comment>
<proteinExistence type="predicted"/>
<gene>
    <name evidence="1" type="ORF">IE90_02005</name>
</gene>
<dbReference type="EMBL" id="JPIT01000008">
    <property type="protein sequence ID" value="KIO46823.1"/>
    <property type="molecule type" value="Genomic_DNA"/>
</dbReference>
<dbReference type="RefSeq" id="WP_041502247.1">
    <property type="nucleotide sequence ID" value="NZ_JPIT01000008.1"/>
</dbReference>
<evidence type="ECO:0008006" key="3">
    <source>
        <dbReference type="Google" id="ProtNLM"/>
    </source>
</evidence>
<sequence length="1000" mass="117823">MIDNKLFTFQQIYEAYRKLKSYIYYDNTSLFIRKEFSSFESSILAGENFEDNFKKKMKSLYDILNSDNYQTDLDKLVSKIGYKLVPKSIKKKESTIVTNIPHTGKIEVESYNILIDAPIEIHIISVLWLIVAGKELCKYVNENNYAYKLLLLDESYLPMTDIKIETNKENYVVTGLQLYEPYFIGYQNWRDNALNSATKLLDDNKDATILSLDIQRYFYSVRIDLDSIKNRCSHSNRQIEKCFHLLQIINKTYTSKINKLLDIPLTNDELNAGYTILPIGLLSSGLLGNLYLEDFDKTIKEELNPAYYGRYVDDILFVFSDRKVKLEVNNPIHDFIDRYFIKKNILETILDENNITYLLPVGSHKLKIQSEKVILEHFNHKESRAAINIFKKNLDRNRSEFRFLPYEENIDNEFDNEAFSMHYSDSINKLRSIKEFKEDKYGASKFLAHKIFLSKISPNEKDYNRKYFFQSSKQILTFFKGSTALSLHTLWEKVATYFVINNESKCLIIFYNQVLNTINNIKTVNGENKIKEDLKEFLFISIAMPISMRMNIKIDNNNDDVVIHKLADDIRKTNMFRQNLLGISCINYTDYIDHITNDLFHINIKNIKDLKIQINIAKFISPRFVHYHEFNILNIYQVFSSINKESDIRLFDKIQDISFNQYKEFNYDWRFLYSNTDPIYPKEFFTLTQSENSNCKNINILEDNEVECNKKIGLANIEVSENDILSAIKMVPNISKERRKRIFEIMNYSYKKHVDLVVLPEVSVPFEWIDFFAEQSKNNNIAFIIGLEHVVSSYNFAYNFTATILPIKQKEFTTCLVRIRLKNYYSHSEKELLKGYRLINPSEIKPELKLYDLFHWRKSYFSVYNCFELANISDRALFKSKLDFIVATECNKDINYFSDIAGSWVRDLHCFFVQANSSQYGDSRIVQPAKSDFKNMISVKGGKHPVVLIDELQIDKLRDFQNKEYNLQKELIDKEKTHLKPTPPDFNKDNVLKRIKDEPI</sequence>
<name>A0AB34R4M0_9PORP</name>
<organism evidence="1 2">
    <name type="scientific">Sanguibacteroides justesenii</name>
    <dbReference type="NCBI Taxonomy" id="1547597"/>
    <lineage>
        <taxon>Bacteria</taxon>
        <taxon>Pseudomonadati</taxon>
        <taxon>Bacteroidota</taxon>
        <taxon>Bacteroidia</taxon>
        <taxon>Bacteroidales</taxon>
        <taxon>Porphyromonadaceae</taxon>
        <taxon>Sanguibacteroides</taxon>
    </lineage>
</organism>